<gene>
    <name evidence="2" type="primary">POL_669</name>
    <name evidence="2" type="ORF">TNIN_30601</name>
</gene>
<keyword evidence="3" id="KW-1185">Reference proteome</keyword>
<reference evidence="2" key="1">
    <citation type="submission" date="2020-08" db="EMBL/GenBank/DDBJ databases">
        <title>Multicomponent nature underlies the extraordinary mechanical properties of spider dragline silk.</title>
        <authorList>
            <person name="Kono N."/>
            <person name="Nakamura H."/>
            <person name="Mori M."/>
            <person name="Yoshida Y."/>
            <person name="Ohtoshi R."/>
            <person name="Malay A.D."/>
            <person name="Moran D.A.P."/>
            <person name="Tomita M."/>
            <person name="Numata K."/>
            <person name="Arakawa K."/>
        </authorList>
    </citation>
    <scope>NUCLEOTIDE SEQUENCE</scope>
</reference>
<dbReference type="GO" id="GO:0003676">
    <property type="term" value="F:nucleic acid binding"/>
    <property type="evidence" value="ECO:0007669"/>
    <property type="project" value="InterPro"/>
</dbReference>
<feature type="domain" description="Integrase catalytic" evidence="1">
    <location>
        <begin position="59"/>
        <end position="220"/>
    </location>
</feature>
<dbReference type="InterPro" id="IPR012337">
    <property type="entry name" value="RNaseH-like_sf"/>
</dbReference>
<evidence type="ECO:0000313" key="3">
    <source>
        <dbReference type="Proteomes" id="UP000886998"/>
    </source>
</evidence>
<dbReference type="InterPro" id="IPR050951">
    <property type="entry name" value="Retrovirus_Pol_polyprotein"/>
</dbReference>
<dbReference type="AlphaFoldDB" id="A0A8X6XA74"/>
<dbReference type="PROSITE" id="PS50994">
    <property type="entry name" value="INTEGRASE"/>
    <property type="match status" value="1"/>
</dbReference>
<dbReference type="EMBL" id="BMAV01007235">
    <property type="protein sequence ID" value="GFY49957.1"/>
    <property type="molecule type" value="Genomic_DNA"/>
</dbReference>
<proteinExistence type="predicted"/>
<protein>
    <submittedName>
        <fullName evidence="2">Retrovirus-related Pol polyprotein from transposon 412</fullName>
    </submittedName>
</protein>
<dbReference type="GO" id="GO:0015074">
    <property type="term" value="P:DNA integration"/>
    <property type="evidence" value="ECO:0007669"/>
    <property type="project" value="InterPro"/>
</dbReference>
<comment type="caution">
    <text evidence="2">The sequence shown here is derived from an EMBL/GenBank/DDBJ whole genome shotgun (WGS) entry which is preliminary data.</text>
</comment>
<dbReference type="Gene3D" id="3.30.420.10">
    <property type="entry name" value="Ribonuclease H-like superfamily/Ribonuclease H"/>
    <property type="match status" value="1"/>
</dbReference>
<dbReference type="InterPro" id="IPR001584">
    <property type="entry name" value="Integrase_cat-core"/>
</dbReference>
<accession>A0A8X6XA74</accession>
<dbReference type="Proteomes" id="UP000886998">
    <property type="component" value="Unassembled WGS sequence"/>
</dbReference>
<organism evidence="2 3">
    <name type="scientific">Trichonephila inaurata madagascariensis</name>
    <dbReference type="NCBI Taxonomy" id="2747483"/>
    <lineage>
        <taxon>Eukaryota</taxon>
        <taxon>Metazoa</taxon>
        <taxon>Ecdysozoa</taxon>
        <taxon>Arthropoda</taxon>
        <taxon>Chelicerata</taxon>
        <taxon>Arachnida</taxon>
        <taxon>Araneae</taxon>
        <taxon>Araneomorphae</taxon>
        <taxon>Entelegynae</taxon>
        <taxon>Araneoidea</taxon>
        <taxon>Nephilidae</taxon>
        <taxon>Trichonephila</taxon>
        <taxon>Trichonephila inaurata</taxon>
    </lineage>
</organism>
<dbReference type="PANTHER" id="PTHR37984">
    <property type="entry name" value="PROTEIN CBG26694"/>
    <property type="match status" value="1"/>
</dbReference>
<evidence type="ECO:0000313" key="2">
    <source>
        <dbReference type="EMBL" id="GFY49957.1"/>
    </source>
</evidence>
<sequence length="220" mass="25429">MDESLEPIWSQAENKQNAYEIDDGVLIHTESICGENVKQMVLPTCKREEMKNSHTPIVRPENPFEVWSVNCIGPLEPSSRRGHKYIICEVDICTRWAEAVPVRNIKEKTIRGFNEDIHPTWVPKNICTDQGTNFTAEFTEAFKDVLGIAPRFITPGYLESMGAAERWSRTVKEMLNKNIQENGNNWDSHFPYLMFAYREVPRSTTPSRHTNLFMVDYQVC</sequence>
<dbReference type="OrthoDB" id="6496015at2759"/>
<evidence type="ECO:0000259" key="1">
    <source>
        <dbReference type="PROSITE" id="PS50994"/>
    </source>
</evidence>
<dbReference type="InterPro" id="IPR036397">
    <property type="entry name" value="RNaseH_sf"/>
</dbReference>
<name>A0A8X6XA74_9ARAC</name>
<dbReference type="PANTHER" id="PTHR37984:SF15">
    <property type="entry name" value="INTEGRASE CATALYTIC DOMAIN-CONTAINING PROTEIN"/>
    <property type="match status" value="1"/>
</dbReference>
<dbReference type="SUPFAM" id="SSF53098">
    <property type="entry name" value="Ribonuclease H-like"/>
    <property type="match status" value="1"/>
</dbReference>